<evidence type="ECO:0000256" key="1">
    <source>
        <dbReference type="SAM" id="MobiDB-lite"/>
    </source>
</evidence>
<keyword evidence="3" id="KW-1185">Reference proteome</keyword>
<dbReference type="KEGG" id="glz:GLAREA_09149"/>
<feature type="compositionally biased region" description="Low complexity" evidence="1">
    <location>
        <begin position="84"/>
        <end position="100"/>
    </location>
</feature>
<protein>
    <submittedName>
        <fullName evidence="2">Uncharacterized protein</fullName>
    </submittedName>
</protein>
<gene>
    <name evidence="2" type="ORF">GLAREA_09149</name>
</gene>
<feature type="region of interest" description="Disordered" evidence="1">
    <location>
        <begin position="70"/>
        <end position="100"/>
    </location>
</feature>
<evidence type="ECO:0000313" key="2">
    <source>
        <dbReference type="EMBL" id="EPE36986.1"/>
    </source>
</evidence>
<dbReference type="EMBL" id="KE145352">
    <property type="protein sequence ID" value="EPE36986.1"/>
    <property type="molecule type" value="Genomic_DNA"/>
</dbReference>
<proteinExistence type="predicted"/>
<dbReference type="AlphaFoldDB" id="S3DYG9"/>
<dbReference type="HOGENOM" id="CLU_2306422_0_0_1"/>
<dbReference type="GeneID" id="19468197"/>
<organism evidence="2 3">
    <name type="scientific">Glarea lozoyensis (strain ATCC 20868 / MF5171)</name>
    <dbReference type="NCBI Taxonomy" id="1116229"/>
    <lineage>
        <taxon>Eukaryota</taxon>
        <taxon>Fungi</taxon>
        <taxon>Dikarya</taxon>
        <taxon>Ascomycota</taxon>
        <taxon>Pezizomycotina</taxon>
        <taxon>Leotiomycetes</taxon>
        <taxon>Helotiales</taxon>
        <taxon>Helotiaceae</taxon>
        <taxon>Glarea</taxon>
    </lineage>
</organism>
<name>S3DYG9_GLAL2</name>
<dbReference type="RefSeq" id="XP_008076301.1">
    <property type="nucleotide sequence ID" value="XM_008078110.1"/>
</dbReference>
<dbReference type="Proteomes" id="UP000016922">
    <property type="component" value="Unassembled WGS sequence"/>
</dbReference>
<sequence>MQCTAWAQRRVQKVIRSAASLAEGDPSGWPWMHLGSCEAPAGGPSAVGTLVFWGDGPAFSDVSSRVFGKSKPTLEVPTPRKRAGAAAGGRWEMGAGSAGY</sequence>
<evidence type="ECO:0000313" key="3">
    <source>
        <dbReference type="Proteomes" id="UP000016922"/>
    </source>
</evidence>
<reference evidence="2 3" key="1">
    <citation type="journal article" date="2013" name="BMC Genomics">
        <title>Genomics-driven discovery of the pneumocandin biosynthetic gene cluster in the fungus Glarea lozoyensis.</title>
        <authorList>
            <person name="Chen L."/>
            <person name="Yue Q."/>
            <person name="Zhang X."/>
            <person name="Xiang M."/>
            <person name="Wang C."/>
            <person name="Li S."/>
            <person name="Che Y."/>
            <person name="Ortiz-Lopez F.J."/>
            <person name="Bills G.F."/>
            <person name="Liu X."/>
            <person name="An Z."/>
        </authorList>
    </citation>
    <scope>NUCLEOTIDE SEQUENCE [LARGE SCALE GENOMIC DNA]</scope>
    <source>
        <strain evidence="3">ATCC 20868 / MF5171</strain>
    </source>
</reference>
<accession>S3DYG9</accession>